<dbReference type="Gene3D" id="3.10.450.40">
    <property type="match status" value="1"/>
</dbReference>
<evidence type="ECO:0000259" key="1">
    <source>
        <dbReference type="Pfam" id="PF04965"/>
    </source>
</evidence>
<dbReference type="InterPro" id="IPR007048">
    <property type="entry name" value="IraD/Gp25-like"/>
</dbReference>
<evidence type="ECO:0000313" key="2">
    <source>
        <dbReference type="EMBL" id="MFD0992978.1"/>
    </source>
</evidence>
<dbReference type="SUPFAM" id="SSF160719">
    <property type="entry name" value="gpW/gp25-like"/>
    <property type="match status" value="1"/>
</dbReference>
<gene>
    <name evidence="2" type="ORF">ACFQ1U_07155</name>
</gene>
<name>A0ABW3JR49_9FLAO</name>
<feature type="domain" description="IraD/Gp25-like" evidence="1">
    <location>
        <begin position="25"/>
        <end position="126"/>
    </location>
</feature>
<organism evidence="2 3">
    <name type="scientific">Tenacibaculum geojense</name>
    <dbReference type="NCBI Taxonomy" id="915352"/>
    <lineage>
        <taxon>Bacteria</taxon>
        <taxon>Pseudomonadati</taxon>
        <taxon>Bacteroidota</taxon>
        <taxon>Flavobacteriia</taxon>
        <taxon>Flavobacteriales</taxon>
        <taxon>Flavobacteriaceae</taxon>
        <taxon>Tenacibaculum</taxon>
    </lineage>
</organism>
<dbReference type="Pfam" id="PF04965">
    <property type="entry name" value="GPW_gp25"/>
    <property type="match status" value="1"/>
</dbReference>
<dbReference type="EMBL" id="JBHTJR010000042">
    <property type="protein sequence ID" value="MFD0992978.1"/>
    <property type="molecule type" value="Genomic_DNA"/>
</dbReference>
<dbReference type="RefSeq" id="WP_386106788.1">
    <property type="nucleotide sequence ID" value="NZ_JBHTJR010000042.1"/>
</dbReference>
<comment type="caution">
    <text evidence="2">The sequence shown here is derived from an EMBL/GenBank/DDBJ whole genome shotgun (WGS) entry which is preliminary data.</text>
</comment>
<protein>
    <submittedName>
        <fullName evidence="2">GPW/gp25 family protein</fullName>
    </submittedName>
</protein>
<sequence>MIKKYYQLPLKPDKLIKNMSHDKCSLNASISSHIHLINTTFFGECSFDESYGCSIWDIDFDNLSNVNKIKENISKSLLNSLKEHEKRLTSVAIEVKIKQEELTSEIKSMIVKKKVTIRVKATIVKTSEKFFYEEHFYIGPLSY</sequence>
<proteinExistence type="predicted"/>
<accession>A0ABW3JR49</accession>
<dbReference type="Proteomes" id="UP001597062">
    <property type="component" value="Unassembled WGS sequence"/>
</dbReference>
<evidence type="ECO:0000313" key="3">
    <source>
        <dbReference type="Proteomes" id="UP001597062"/>
    </source>
</evidence>
<reference evidence="3" key="1">
    <citation type="journal article" date="2019" name="Int. J. Syst. Evol. Microbiol.">
        <title>The Global Catalogue of Microorganisms (GCM) 10K type strain sequencing project: providing services to taxonomists for standard genome sequencing and annotation.</title>
        <authorList>
            <consortium name="The Broad Institute Genomics Platform"/>
            <consortium name="The Broad Institute Genome Sequencing Center for Infectious Disease"/>
            <person name="Wu L."/>
            <person name="Ma J."/>
        </authorList>
    </citation>
    <scope>NUCLEOTIDE SEQUENCE [LARGE SCALE GENOMIC DNA]</scope>
    <source>
        <strain evidence="3">CCUG 60527</strain>
    </source>
</reference>
<keyword evidence="3" id="KW-1185">Reference proteome</keyword>